<keyword evidence="4" id="KW-1185">Reference proteome</keyword>
<dbReference type="CDD" id="cd09083">
    <property type="entry name" value="EEP-1"/>
    <property type="match status" value="1"/>
</dbReference>
<dbReference type="PANTHER" id="PTHR12121">
    <property type="entry name" value="CARBON CATABOLITE REPRESSOR PROTEIN 4"/>
    <property type="match status" value="1"/>
</dbReference>
<dbReference type="InterPro" id="IPR005135">
    <property type="entry name" value="Endo/exonuclease/phosphatase"/>
</dbReference>
<keyword evidence="3" id="KW-0255">Endonuclease</keyword>
<dbReference type="PANTHER" id="PTHR12121:SF36">
    <property type="entry name" value="ENDONUCLEASE_EXONUCLEASE_PHOSPHATASE DOMAIN-CONTAINING PROTEIN"/>
    <property type="match status" value="1"/>
</dbReference>
<feature type="domain" description="Endonuclease/exonuclease/phosphatase" evidence="2">
    <location>
        <begin position="64"/>
        <end position="307"/>
    </location>
</feature>
<evidence type="ECO:0000256" key="1">
    <source>
        <dbReference type="SAM" id="SignalP"/>
    </source>
</evidence>
<dbReference type="EMBL" id="JBEOZM010000003">
    <property type="protein sequence ID" value="MER6267502.1"/>
    <property type="molecule type" value="Genomic_DNA"/>
</dbReference>
<dbReference type="SUPFAM" id="SSF56219">
    <property type="entry name" value="DNase I-like"/>
    <property type="match status" value="1"/>
</dbReference>
<accession>A0ABV1TBS8</accession>
<dbReference type="Pfam" id="PF03372">
    <property type="entry name" value="Exo_endo_phos"/>
    <property type="match status" value="1"/>
</dbReference>
<keyword evidence="3" id="KW-0378">Hydrolase</keyword>
<dbReference type="RefSeq" id="WP_351956146.1">
    <property type="nucleotide sequence ID" value="NZ_JBEOZM010000003.1"/>
</dbReference>
<comment type="caution">
    <text evidence="3">The sequence shown here is derived from an EMBL/GenBank/DDBJ whole genome shotgun (WGS) entry which is preliminary data.</text>
</comment>
<proteinExistence type="predicted"/>
<organism evidence="3 4">
    <name type="scientific">Streptomyces sp. 900105755</name>
    <dbReference type="NCBI Taxonomy" id="3154389"/>
    <lineage>
        <taxon>Bacteria</taxon>
        <taxon>Bacillati</taxon>
        <taxon>Actinomycetota</taxon>
        <taxon>Actinomycetes</taxon>
        <taxon>Kitasatosporales</taxon>
        <taxon>Streptomycetaceae</taxon>
        <taxon>Streptomyces</taxon>
    </lineage>
</organism>
<evidence type="ECO:0000313" key="4">
    <source>
        <dbReference type="Proteomes" id="UP001490365"/>
    </source>
</evidence>
<gene>
    <name evidence="3" type="ORF">ABT211_09405</name>
</gene>
<keyword evidence="1" id="KW-0732">Signal</keyword>
<dbReference type="GO" id="GO:0004519">
    <property type="term" value="F:endonuclease activity"/>
    <property type="evidence" value="ECO:0007669"/>
    <property type="project" value="UniProtKB-KW"/>
</dbReference>
<dbReference type="InterPro" id="IPR006311">
    <property type="entry name" value="TAT_signal"/>
</dbReference>
<feature type="signal peptide" evidence="1">
    <location>
        <begin position="1"/>
        <end position="28"/>
    </location>
</feature>
<evidence type="ECO:0000313" key="3">
    <source>
        <dbReference type="EMBL" id="MER6267502.1"/>
    </source>
</evidence>
<dbReference type="Gene3D" id="3.60.10.10">
    <property type="entry name" value="Endonuclease/exonuclease/phosphatase"/>
    <property type="match status" value="1"/>
</dbReference>
<reference evidence="3 4" key="1">
    <citation type="submission" date="2024-06" db="EMBL/GenBank/DDBJ databases">
        <title>The Natural Products Discovery Center: Release of the First 8490 Sequenced Strains for Exploring Actinobacteria Biosynthetic Diversity.</title>
        <authorList>
            <person name="Kalkreuter E."/>
            <person name="Kautsar S.A."/>
            <person name="Yang D."/>
            <person name="Bader C.D."/>
            <person name="Teijaro C.N."/>
            <person name="Fluegel L."/>
            <person name="Davis C.M."/>
            <person name="Simpson J.R."/>
            <person name="Lauterbach L."/>
            <person name="Steele A.D."/>
            <person name="Gui C."/>
            <person name="Meng S."/>
            <person name="Li G."/>
            <person name="Viehrig K."/>
            <person name="Ye F."/>
            <person name="Su P."/>
            <person name="Kiefer A.F."/>
            <person name="Nichols A."/>
            <person name="Cepeda A.J."/>
            <person name="Yan W."/>
            <person name="Fan B."/>
            <person name="Jiang Y."/>
            <person name="Adhikari A."/>
            <person name="Zheng C.-J."/>
            <person name="Schuster L."/>
            <person name="Cowan T.M."/>
            <person name="Smanski M.J."/>
            <person name="Chevrette M.G."/>
            <person name="De Carvalho L.P.S."/>
            <person name="Shen B."/>
        </authorList>
    </citation>
    <scope>NUCLEOTIDE SEQUENCE [LARGE SCALE GENOMIC DNA]</scope>
    <source>
        <strain evidence="3 4">NPDC001694</strain>
    </source>
</reference>
<dbReference type="PROSITE" id="PS51318">
    <property type="entry name" value="TAT"/>
    <property type="match status" value="1"/>
</dbReference>
<dbReference type="InterPro" id="IPR036691">
    <property type="entry name" value="Endo/exonu/phosph_ase_sf"/>
</dbReference>
<evidence type="ECO:0000259" key="2">
    <source>
        <dbReference type="Pfam" id="PF03372"/>
    </source>
</evidence>
<feature type="chain" id="PRO_5045099635" evidence="1">
    <location>
        <begin position="29"/>
        <end position="317"/>
    </location>
</feature>
<name>A0ABV1TBS8_9ACTN</name>
<keyword evidence="3" id="KW-0540">Nuclease</keyword>
<sequence>MPNQRRVTRRLGLQALLAAAVTVPLSSAAITTSSASAVSAAGSRARRVATLAAPARPAPRLDVMTFNLRYAGTAEPNSWADRRPVMAELLRRAQPQIMGTQEGLYQQLRDIDSDLGPHYDWVGTGREGGSRDESTAVYYDLRRLEPLEHYTFWLSDTPEVIRSNTWGAAFPRIVTWVRFRDLADDGREFYVANTHFDQKSQYARERSATLLVKRIADFDRRLPVVVTGDFNAYAHRNRAYDTLVDSGLVDTWDAAEHRGPQYATFHGYHRLKPDGDRIDWILTSPGVTTHRATMDTFSMHGQFPSDHLPVQVSLSLR</sequence>
<dbReference type="InterPro" id="IPR050410">
    <property type="entry name" value="CCR4/nocturin_mRNA_transcr"/>
</dbReference>
<protein>
    <submittedName>
        <fullName evidence="3">Endonuclease/exonuclease/phosphatase family protein</fullName>
    </submittedName>
</protein>
<dbReference type="Proteomes" id="UP001490365">
    <property type="component" value="Unassembled WGS sequence"/>
</dbReference>